<evidence type="ECO:0000256" key="1">
    <source>
        <dbReference type="ARBA" id="ARBA00022490"/>
    </source>
</evidence>
<evidence type="ECO:0000256" key="4">
    <source>
        <dbReference type="HAMAP-Rule" id="MF_00908"/>
    </source>
</evidence>
<keyword evidence="2 4" id="KW-0236">DNA replication inhibitor</keyword>
<dbReference type="InterPro" id="IPR026577">
    <property type="entry name" value="SeqA_DNA-bd_C"/>
</dbReference>
<evidence type="ECO:0000256" key="3">
    <source>
        <dbReference type="ARBA" id="ARBA00023125"/>
    </source>
</evidence>
<dbReference type="EMBL" id="CP017606">
    <property type="protein sequence ID" value="ATW29507.1"/>
    <property type="molecule type" value="Genomic_DNA"/>
</dbReference>
<evidence type="ECO:0000256" key="2">
    <source>
        <dbReference type="ARBA" id="ARBA00022880"/>
    </source>
</evidence>
<reference evidence="9" key="1">
    <citation type="submission" date="2016-10" db="EMBL/GenBank/DDBJ databases">
        <authorList>
            <person name="Chevignon G."/>
        </authorList>
    </citation>
    <scope>NUCLEOTIDE SEQUENCE [LARGE SCALE GENOMIC DNA]</scope>
    <source>
        <strain evidence="9">A2C</strain>
    </source>
</reference>
<protein>
    <recommendedName>
        <fullName evidence="4 5">Negative modulator of initiation of replication</fullName>
    </recommendedName>
</protein>
<dbReference type="GO" id="GO:0005737">
    <property type="term" value="C:cytoplasm"/>
    <property type="evidence" value="ECO:0007669"/>
    <property type="project" value="UniProtKB-SubCell"/>
</dbReference>
<dbReference type="InterPro" id="IPR036835">
    <property type="entry name" value="SeqA_DNA-bd_C_sf"/>
</dbReference>
<dbReference type="GO" id="GO:0006355">
    <property type="term" value="P:regulation of DNA-templated transcription"/>
    <property type="evidence" value="ECO:0007669"/>
    <property type="project" value="InterPro"/>
</dbReference>
<organism evidence="8 9">
    <name type="scientific">Candidatus Williamhamiltonella defendens</name>
    <dbReference type="NCBI Taxonomy" id="138072"/>
    <lineage>
        <taxon>Bacteria</taxon>
        <taxon>Pseudomonadati</taxon>
        <taxon>Pseudomonadota</taxon>
        <taxon>Gammaproteobacteria</taxon>
        <taxon>Enterobacterales</taxon>
        <taxon>Enterobacteriaceae</taxon>
        <taxon>aphid secondary symbionts</taxon>
        <taxon>Candidatus Williamhamiltonella</taxon>
    </lineage>
</organism>
<sequence length="176" mass="20301">MKLIEVDEELYRYIAAHTQYIGESASEILRRMFSLTQKKQTEIKIKKTPKIHQSSVKATLFSRIQILNDILSSETYASKNKVIARFMLILSTLYDLDSKAFSVAAESLQGRKRAYFSGSKNFLLKNGTHTKPKQIPKTPYWVITNTNSERKRTMLKNMMIAMKFPDEIAKKVSQTI</sequence>
<dbReference type="SUPFAM" id="SSF82808">
    <property type="entry name" value="Replication modulator SeqA, C-terminal DNA-binding domain"/>
    <property type="match status" value="1"/>
</dbReference>
<dbReference type="AlphaFoldDB" id="A0A2D3T7K0"/>
<dbReference type="Proteomes" id="UP000230008">
    <property type="component" value="Chromosome"/>
</dbReference>
<evidence type="ECO:0000259" key="6">
    <source>
        <dbReference type="Pfam" id="PF03925"/>
    </source>
</evidence>
<dbReference type="GO" id="GO:0043565">
    <property type="term" value="F:sequence-specific DNA binding"/>
    <property type="evidence" value="ECO:0007669"/>
    <property type="project" value="UniProtKB-ARBA"/>
</dbReference>
<name>A0A2D3T7K0_9ENTR</name>
<dbReference type="InterPro" id="IPR033761">
    <property type="entry name" value="SeqA_N"/>
</dbReference>
<dbReference type="NCBIfam" id="NF008389">
    <property type="entry name" value="PRK11187.1"/>
    <property type="match status" value="1"/>
</dbReference>
<dbReference type="PIRSF" id="PIRSF019401">
    <property type="entry name" value="SeqA"/>
    <property type="match status" value="1"/>
</dbReference>
<dbReference type="Gene3D" id="1.20.1380.10">
    <property type="entry name" value="Replication modulator SeqA, C-terminal DNA-binding domain"/>
    <property type="match status" value="1"/>
</dbReference>
<dbReference type="Pfam" id="PF03925">
    <property type="entry name" value="SeqA"/>
    <property type="match status" value="1"/>
</dbReference>
<dbReference type="Pfam" id="PF17206">
    <property type="entry name" value="SeqA_N"/>
    <property type="match status" value="1"/>
</dbReference>
<accession>A0A2D3T7K0</accession>
<keyword evidence="1 4" id="KW-0963">Cytoplasm</keyword>
<reference evidence="9" key="2">
    <citation type="submission" date="2017-11" db="EMBL/GenBank/DDBJ databases">
        <title>PacBio sequencing of new strain of the secondary endosymbiont Candidatus Hamiltonella defensa.</title>
        <authorList>
            <person name="Strand M.R."/>
            <person name="Oliver K."/>
        </authorList>
    </citation>
    <scope>NUCLEOTIDE SEQUENCE [LARGE SCALE GENOMIC DNA]</scope>
    <source>
        <strain evidence="9">A2C</strain>
    </source>
</reference>
<comment type="similarity">
    <text evidence="4 5">Belongs to the SeqA family.</text>
</comment>
<dbReference type="InterPro" id="IPR010985">
    <property type="entry name" value="Ribbon_hlx_hlx"/>
</dbReference>
<dbReference type="InterPro" id="IPR005621">
    <property type="entry name" value="SeqA"/>
</dbReference>
<evidence type="ECO:0000313" key="9">
    <source>
        <dbReference type="Proteomes" id="UP000230008"/>
    </source>
</evidence>
<dbReference type="SUPFAM" id="SSF47598">
    <property type="entry name" value="Ribbon-helix-helix"/>
    <property type="match status" value="1"/>
</dbReference>
<proteinExistence type="inferred from homology"/>
<gene>
    <name evidence="4" type="primary">seqA</name>
    <name evidence="8" type="ORF">BJP41_03140</name>
</gene>
<comment type="function">
    <text evidence="4 5">Negative regulator of replication initiation, which contributes to regulation of DNA replication and ensures that replication initiation occurs exactly once per chromosome per cell cycle. Binds to pairs of hemimethylated GATC sequences in the oriC region, thus preventing assembly of replication proteins and re-initiation at newly replicated origins. Repression is relieved when the region becomes fully methylated.</text>
</comment>
<dbReference type="Gene3D" id="1.10.1220.10">
    <property type="entry name" value="Met repressor-like"/>
    <property type="match status" value="1"/>
</dbReference>
<feature type="domain" description="Negative modulator of initiation of replication SeqA N-terminal" evidence="7">
    <location>
        <begin position="1"/>
        <end position="36"/>
    </location>
</feature>
<keyword evidence="3 4" id="KW-0238">DNA-binding</keyword>
<comment type="caution">
    <text evidence="4">Lacks conserved residue(s) required for the propagation of feature annotation.</text>
</comment>
<dbReference type="RefSeq" id="WP_100103083.1">
    <property type="nucleotide sequence ID" value="NZ_CADIJH010000022.1"/>
</dbReference>
<comment type="subunit">
    <text evidence="4">Homodimer. Polymerizes to form helical filaments.</text>
</comment>
<evidence type="ECO:0000259" key="7">
    <source>
        <dbReference type="Pfam" id="PF17206"/>
    </source>
</evidence>
<dbReference type="HAMAP" id="MF_00908">
    <property type="entry name" value="SeqA"/>
    <property type="match status" value="1"/>
</dbReference>
<dbReference type="GO" id="GO:0032297">
    <property type="term" value="P:negative regulation of DNA-templated DNA replication initiation"/>
    <property type="evidence" value="ECO:0007669"/>
    <property type="project" value="UniProtKB-UniRule"/>
</dbReference>
<comment type="subcellular location">
    <subcellularLocation>
        <location evidence="4 5">Cytoplasm</location>
    </subcellularLocation>
</comment>
<dbReference type="InterPro" id="IPR013321">
    <property type="entry name" value="Arc_rbn_hlx_hlx"/>
</dbReference>
<feature type="domain" description="Replication modulator SeqA C-terminal DNA-binding" evidence="6">
    <location>
        <begin position="67"/>
        <end position="174"/>
    </location>
</feature>
<evidence type="ECO:0000256" key="5">
    <source>
        <dbReference type="PIRNR" id="PIRNR019401"/>
    </source>
</evidence>
<evidence type="ECO:0000313" key="8">
    <source>
        <dbReference type="EMBL" id="ATW29507.1"/>
    </source>
</evidence>